<proteinExistence type="predicted"/>
<protein>
    <submittedName>
        <fullName evidence="3">Programmed cell death protein-like protein</fullName>
    </submittedName>
    <submittedName>
        <fullName evidence="4">Programmed_cell death protein-like protein</fullName>
    </submittedName>
</protein>
<keyword evidence="1" id="KW-0106">Calcium</keyword>
<organism evidence="3">
    <name type="scientific">Hexamita inflata</name>
    <dbReference type="NCBI Taxonomy" id="28002"/>
    <lineage>
        <taxon>Eukaryota</taxon>
        <taxon>Metamonada</taxon>
        <taxon>Diplomonadida</taxon>
        <taxon>Hexamitidae</taxon>
        <taxon>Hexamitinae</taxon>
        <taxon>Hexamita</taxon>
    </lineage>
</organism>
<feature type="domain" description="EF-hand" evidence="2">
    <location>
        <begin position="73"/>
        <end position="108"/>
    </location>
</feature>
<dbReference type="Pfam" id="PF13202">
    <property type="entry name" value="EF-hand_5"/>
    <property type="match status" value="1"/>
</dbReference>
<evidence type="ECO:0000256" key="1">
    <source>
        <dbReference type="ARBA" id="ARBA00022837"/>
    </source>
</evidence>
<evidence type="ECO:0000313" key="5">
    <source>
        <dbReference type="Proteomes" id="UP001642409"/>
    </source>
</evidence>
<feature type="domain" description="EF-hand" evidence="2">
    <location>
        <begin position="170"/>
        <end position="204"/>
    </location>
</feature>
<name>A0AA86P6J6_9EUKA</name>
<evidence type="ECO:0000259" key="2">
    <source>
        <dbReference type="PROSITE" id="PS50222"/>
    </source>
</evidence>
<dbReference type="InterPro" id="IPR018247">
    <property type="entry name" value="EF_Hand_1_Ca_BS"/>
</dbReference>
<accession>A0AA86P6J6</accession>
<dbReference type="GO" id="GO:0005509">
    <property type="term" value="F:calcium ion binding"/>
    <property type="evidence" value="ECO:0007669"/>
    <property type="project" value="InterPro"/>
</dbReference>
<dbReference type="SUPFAM" id="SSF47473">
    <property type="entry name" value="EF-hand"/>
    <property type="match status" value="1"/>
</dbReference>
<evidence type="ECO:0000313" key="3">
    <source>
        <dbReference type="EMBL" id="CAI9933157.1"/>
    </source>
</evidence>
<dbReference type="Gene3D" id="1.10.238.10">
    <property type="entry name" value="EF-hand"/>
    <property type="match status" value="1"/>
</dbReference>
<gene>
    <name evidence="3" type="ORF">HINF_LOCUS20802</name>
    <name evidence="4" type="ORF">HINF_LOCUS2348</name>
</gene>
<evidence type="ECO:0000313" key="4">
    <source>
        <dbReference type="EMBL" id="CAL5973383.1"/>
    </source>
</evidence>
<reference evidence="3" key="1">
    <citation type="submission" date="2023-06" db="EMBL/GenBank/DDBJ databases">
        <authorList>
            <person name="Kurt Z."/>
        </authorList>
    </citation>
    <scope>NUCLEOTIDE SEQUENCE</scope>
</reference>
<keyword evidence="5" id="KW-1185">Reference proteome</keyword>
<reference evidence="4 5" key="2">
    <citation type="submission" date="2024-07" db="EMBL/GenBank/DDBJ databases">
        <authorList>
            <person name="Akdeniz Z."/>
        </authorList>
    </citation>
    <scope>NUCLEOTIDE SEQUENCE [LARGE SCALE GENOMIC DNA]</scope>
</reference>
<dbReference type="Proteomes" id="UP001642409">
    <property type="component" value="Unassembled WGS sequence"/>
</dbReference>
<dbReference type="AlphaFoldDB" id="A0AA86P6J6"/>
<dbReference type="EMBL" id="CAXDID020000004">
    <property type="protein sequence ID" value="CAL5973383.1"/>
    <property type="molecule type" value="Genomic_DNA"/>
</dbReference>
<dbReference type="PROSITE" id="PS00018">
    <property type="entry name" value="EF_HAND_1"/>
    <property type="match status" value="1"/>
</dbReference>
<dbReference type="PANTHER" id="PTHR46824">
    <property type="entry name" value="CALCIUM-BINDING PROTEIN CML48-RELATED"/>
    <property type="match status" value="1"/>
</dbReference>
<dbReference type="PROSITE" id="PS50222">
    <property type="entry name" value="EF_HAND_2"/>
    <property type="match status" value="2"/>
</dbReference>
<dbReference type="EMBL" id="CATOUU010000531">
    <property type="protein sequence ID" value="CAI9933157.1"/>
    <property type="molecule type" value="Genomic_DNA"/>
</dbReference>
<dbReference type="PANTHER" id="PTHR46824:SF2">
    <property type="entry name" value="CALCIUM-BINDING PROTEIN CML48-RELATED"/>
    <property type="match status" value="1"/>
</dbReference>
<comment type="caution">
    <text evidence="3">The sequence shown here is derived from an EMBL/GenBank/DDBJ whole genome shotgun (WGS) entry which is preliminary data.</text>
</comment>
<dbReference type="SMART" id="SM00054">
    <property type="entry name" value="EFh"/>
    <property type="match status" value="2"/>
</dbReference>
<dbReference type="InterPro" id="IPR044590">
    <property type="entry name" value="CML48/49/50"/>
</dbReference>
<dbReference type="InterPro" id="IPR011992">
    <property type="entry name" value="EF-hand-dom_pair"/>
</dbReference>
<dbReference type="InterPro" id="IPR002048">
    <property type="entry name" value="EF_hand_dom"/>
</dbReference>
<sequence length="234" mass="26170">MFNMGFGQTHGQGMPQMGMTHSEVEMTQQGMDAGMGMMNCMMGEMTNMMGGSNTMMGGMMGMMGCMMNEMMAHIDPQAVARFNALDSDHSGTITVDEIQKAYSEFSFSAHSAQLLLSVITDKSVIDTETFPVFDQYIMSFHKMFKYNAIDRNTLVPIQLSRAISMLKLTVKQPTIDALIKKYDTDNNGVEFGEFMSICSYLLMVEKVFAKYDPRNTGVLTLDKTGLQNLALWFM</sequence>